<accession>A0A918EFU5</accession>
<keyword evidence="5" id="KW-0030">Aminoacyl-tRNA synthetase</keyword>
<dbReference type="PROSITE" id="PS50862">
    <property type="entry name" value="AA_TRNA_LIGASE_II"/>
    <property type="match status" value="1"/>
</dbReference>
<organism evidence="8 9">
    <name type="scientific">Saccharothrix coeruleofusca</name>
    <dbReference type="NCBI Taxonomy" id="33919"/>
    <lineage>
        <taxon>Bacteria</taxon>
        <taxon>Bacillati</taxon>
        <taxon>Actinomycetota</taxon>
        <taxon>Actinomycetes</taxon>
        <taxon>Pseudonocardiales</taxon>
        <taxon>Pseudonocardiaceae</taxon>
        <taxon>Saccharothrix</taxon>
    </lineage>
</organism>
<evidence type="ECO:0000313" key="8">
    <source>
        <dbReference type="EMBL" id="GGP76032.1"/>
    </source>
</evidence>
<keyword evidence="2" id="KW-0547">Nucleotide-binding</keyword>
<evidence type="ECO:0000256" key="6">
    <source>
        <dbReference type="SAM" id="MobiDB-lite"/>
    </source>
</evidence>
<feature type="region of interest" description="Disordered" evidence="6">
    <location>
        <begin position="1"/>
        <end position="25"/>
    </location>
</feature>
<keyword evidence="1" id="KW-0436">Ligase</keyword>
<reference evidence="8" key="1">
    <citation type="journal article" date="2014" name="Int. J. Syst. Evol. Microbiol.">
        <title>Complete genome sequence of Corynebacterium casei LMG S-19264T (=DSM 44701T), isolated from a smear-ripened cheese.</title>
        <authorList>
            <consortium name="US DOE Joint Genome Institute (JGI-PGF)"/>
            <person name="Walter F."/>
            <person name="Albersmeier A."/>
            <person name="Kalinowski J."/>
            <person name="Ruckert C."/>
        </authorList>
    </citation>
    <scope>NUCLEOTIDE SEQUENCE</scope>
    <source>
        <strain evidence="8">JCM 3313</strain>
    </source>
</reference>
<dbReference type="SUPFAM" id="SSF55681">
    <property type="entry name" value="Class II aaRS and biotin synthetases"/>
    <property type="match status" value="1"/>
</dbReference>
<evidence type="ECO:0000313" key="9">
    <source>
        <dbReference type="Proteomes" id="UP000639606"/>
    </source>
</evidence>
<proteinExistence type="predicted"/>
<dbReference type="GO" id="GO:0000049">
    <property type="term" value="F:tRNA binding"/>
    <property type="evidence" value="ECO:0007669"/>
    <property type="project" value="InterPro"/>
</dbReference>
<dbReference type="AlphaFoldDB" id="A0A918EFU5"/>
<evidence type="ECO:0000256" key="1">
    <source>
        <dbReference type="ARBA" id="ARBA00022598"/>
    </source>
</evidence>
<dbReference type="GO" id="GO:0005524">
    <property type="term" value="F:ATP binding"/>
    <property type="evidence" value="ECO:0007669"/>
    <property type="project" value="UniProtKB-KW"/>
</dbReference>
<evidence type="ECO:0000256" key="5">
    <source>
        <dbReference type="ARBA" id="ARBA00023146"/>
    </source>
</evidence>
<evidence type="ECO:0000256" key="4">
    <source>
        <dbReference type="ARBA" id="ARBA00022917"/>
    </source>
</evidence>
<dbReference type="Proteomes" id="UP000639606">
    <property type="component" value="Unassembled WGS sequence"/>
</dbReference>
<dbReference type="InterPro" id="IPR002319">
    <property type="entry name" value="Phenylalanyl-tRNA_Synthase"/>
</dbReference>
<gene>
    <name evidence="8" type="ORF">GCM10010185_57070</name>
</gene>
<evidence type="ECO:0000256" key="3">
    <source>
        <dbReference type="ARBA" id="ARBA00022840"/>
    </source>
</evidence>
<keyword evidence="9" id="KW-1185">Reference proteome</keyword>
<reference evidence="8" key="2">
    <citation type="submission" date="2020-09" db="EMBL/GenBank/DDBJ databases">
        <authorList>
            <person name="Sun Q."/>
            <person name="Ohkuma M."/>
        </authorList>
    </citation>
    <scope>NUCLEOTIDE SEQUENCE</scope>
    <source>
        <strain evidence="8">JCM 3313</strain>
    </source>
</reference>
<dbReference type="Pfam" id="PF01409">
    <property type="entry name" value="tRNA-synt_2d"/>
    <property type="match status" value="1"/>
</dbReference>
<dbReference type="InterPro" id="IPR045864">
    <property type="entry name" value="aa-tRNA-synth_II/BPL/LPL"/>
</dbReference>
<keyword evidence="4" id="KW-0648">Protein biosynthesis</keyword>
<evidence type="ECO:0000256" key="2">
    <source>
        <dbReference type="ARBA" id="ARBA00022741"/>
    </source>
</evidence>
<dbReference type="GO" id="GO:0043039">
    <property type="term" value="P:tRNA aminoacylation"/>
    <property type="evidence" value="ECO:0007669"/>
    <property type="project" value="InterPro"/>
</dbReference>
<feature type="domain" description="Aminoacyl-transfer RNA synthetases class-II family profile" evidence="7">
    <location>
        <begin position="31"/>
        <end position="238"/>
    </location>
</feature>
<dbReference type="GO" id="GO:0006412">
    <property type="term" value="P:translation"/>
    <property type="evidence" value="ECO:0007669"/>
    <property type="project" value="UniProtKB-KW"/>
</dbReference>
<dbReference type="EMBL" id="BMRG01000016">
    <property type="protein sequence ID" value="GGP76032.1"/>
    <property type="molecule type" value="Genomic_DNA"/>
</dbReference>
<dbReference type="GO" id="GO:0004812">
    <property type="term" value="F:aminoacyl-tRNA ligase activity"/>
    <property type="evidence" value="ECO:0007669"/>
    <property type="project" value="UniProtKB-KW"/>
</dbReference>
<sequence length="260" mass="27838">MSLRTGAPVATRLRDPGLPPAGPRVGRVHPVVSLADRIAEAFTPLGFEVVDLPLLATAADNFDVLGYPADHPTRTRLTFSPADGVVLTTHSSAGVPALLRRAAPGPLRALLVGSCFRNETGSAYSNSQFTQAEGVVVQPGLGLPDLAGLFDRLVTGLFGAGHRWWLKRSDYPFTAPGFALDIECPVCEDGCPECRQRGRVEIGAGGVLRDEVLTACGYPPGRTTALSFGCSLERLLRLDYGLTDIRELLINDTRVLEQFD</sequence>
<dbReference type="Gene3D" id="3.30.930.10">
    <property type="entry name" value="Bira Bifunctional Protein, Domain 2"/>
    <property type="match status" value="1"/>
</dbReference>
<comment type="caution">
    <text evidence="8">The sequence shown here is derived from an EMBL/GenBank/DDBJ whole genome shotgun (WGS) entry which is preliminary data.</text>
</comment>
<protein>
    <recommendedName>
        <fullName evidence="7">Aminoacyl-transfer RNA synthetases class-II family profile domain-containing protein</fullName>
    </recommendedName>
</protein>
<keyword evidence="3" id="KW-0067">ATP-binding</keyword>
<name>A0A918EFU5_9PSEU</name>
<evidence type="ECO:0000259" key="7">
    <source>
        <dbReference type="PROSITE" id="PS50862"/>
    </source>
</evidence>
<dbReference type="RefSeq" id="WP_189226416.1">
    <property type="nucleotide sequence ID" value="NZ_BMRG01000016.1"/>
</dbReference>
<dbReference type="InterPro" id="IPR006195">
    <property type="entry name" value="aa-tRNA-synth_II"/>
</dbReference>